<gene>
    <name evidence="4" type="ORF">Ark11_1236</name>
</gene>
<accession>A0A0S4M5P1</accession>
<dbReference type="InterPro" id="IPR007450">
    <property type="entry name" value="BamE_dom"/>
</dbReference>
<evidence type="ECO:0000313" key="4">
    <source>
        <dbReference type="EMBL" id="CUT18042.1"/>
    </source>
</evidence>
<dbReference type="GO" id="GO:0019867">
    <property type="term" value="C:outer membrane"/>
    <property type="evidence" value="ECO:0007669"/>
    <property type="project" value="InterPro"/>
</dbReference>
<evidence type="ECO:0000259" key="3">
    <source>
        <dbReference type="Pfam" id="PF04355"/>
    </source>
</evidence>
<sequence length="96" mass="10927">MGYRFLYALLPVFLLFGCGYRLSVLQGLPYEQSDIKSISVGSSREDVYRILGSPNFFDPFHASCEGYFHKHSAMHQQYVLWLCFDDSGRVVSSTSS</sequence>
<keyword evidence="5" id="KW-1185">Reference proteome</keyword>
<dbReference type="Gene3D" id="3.30.1450.10">
    <property type="match status" value="1"/>
</dbReference>
<dbReference type="RefSeq" id="WP_157722299.1">
    <property type="nucleotide sequence ID" value="NZ_FLSL01000093.1"/>
</dbReference>
<organism evidence="4 5">
    <name type="scientific">Candidatus Ichthyocystis hellenicum</name>
    <dbReference type="NCBI Taxonomy" id="1561003"/>
    <lineage>
        <taxon>Bacteria</taxon>
        <taxon>Pseudomonadati</taxon>
        <taxon>Pseudomonadota</taxon>
        <taxon>Betaproteobacteria</taxon>
        <taxon>Burkholderiales</taxon>
        <taxon>Candidatus Ichthyocystis</taxon>
    </lineage>
</organism>
<proteinExistence type="predicted"/>
<dbReference type="PROSITE" id="PS51257">
    <property type="entry name" value="PROKAR_LIPOPROTEIN"/>
    <property type="match status" value="1"/>
</dbReference>
<protein>
    <submittedName>
        <fullName evidence="4">Putative lipoprotein, SmpA / OmlA family</fullName>
    </submittedName>
</protein>
<evidence type="ECO:0000313" key="5">
    <source>
        <dbReference type="Proteomes" id="UP000198651"/>
    </source>
</evidence>
<dbReference type="OrthoDB" id="9808250at2"/>
<dbReference type="InterPro" id="IPR037873">
    <property type="entry name" value="BamE-like"/>
</dbReference>
<dbReference type="Proteomes" id="UP000198651">
    <property type="component" value="Chromosome I"/>
</dbReference>
<dbReference type="STRING" id="1561003.Ark11_1236"/>
<keyword evidence="1" id="KW-0732">Signal</keyword>
<keyword evidence="4" id="KW-0449">Lipoprotein</keyword>
<dbReference type="Pfam" id="PF04355">
    <property type="entry name" value="BamE"/>
    <property type="match status" value="1"/>
</dbReference>
<keyword evidence="2" id="KW-0472">Membrane</keyword>
<evidence type="ECO:0000256" key="2">
    <source>
        <dbReference type="ARBA" id="ARBA00023136"/>
    </source>
</evidence>
<name>A0A0S4M5P1_9BURK</name>
<feature type="domain" description="Outer membrane protein assembly factor BamE" evidence="3">
    <location>
        <begin position="31"/>
        <end position="92"/>
    </location>
</feature>
<reference evidence="5" key="1">
    <citation type="submission" date="2015-11" db="EMBL/GenBank/DDBJ databases">
        <authorList>
            <person name="Seth-Smith H.M.B."/>
        </authorList>
    </citation>
    <scope>NUCLEOTIDE SEQUENCE [LARGE SCALE GENOMIC DNA]</scope>
    <source>
        <strain evidence="5">2013Ark11</strain>
    </source>
</reference>
<evidence type="ECO:0000256" key="1">
    <source>
        <dbReference type="ARBA" id="ARBA00022729"/>
    </source>
</evidence>
<dbReference type="AlphaFoldDB" id="A0A0S4M5P1"/>
<dbReference type="EMBL" id="LN906597">
    <property type="protein sequence ID" value="CUT18042.1"/>
    <property type="molecule type" value="Genomic_DNA"/>
</dbReference>